<evidence type="ECO:0000313" key="2">
    <source>
        <dbReference type="Proteomes" id="UP000031938"/>
    </source>
</evidence>
<gene>
    <name evidence="1" type="ORF">KP78_21090</name>
</gene>
<dbReference type="STRING" id="889306.KP78_21090"/>
<sequence>MYDEFPHAVRFQSVQRVPDGGGGFTNTFVPYTTIYGFLDTPTSNERYQAHQLSNPLDRYLYYPYRNDITSAMRVVCEGEVYELGGKPEDQGGQHEIMRVALKLVQNG</sequence>
<organism evidence="1 2">
    <name type="scientific">Jeotgalibacillus soli</name>
    <dbReference type="NCBI Taxonomy" id="889306"/>
    <lineage>
        <taxon>Bacteria</taxon>
        <taxon>Bacillati</taxon>
        <taxon>Bacillota</taxon>
        <taxon>Bacilli</taxon>
        <taxon>Bacillales</taxon>
        <taxon>Caryophanaceae</taxon>
        <taxon>Jeotgalibacillus</taxon>
    </lineage>
</organism>
<dbReference type="InterPro" id="IPR038666">
    <property type="entry name" value="SSP1_head-tail_sf"/>
</dbReference>
<name>A0A0C2R676_9BACL</name>
<dbReference type="OrthoDB" id="2736471at2"/>
<accession>A0A0C2R676</accession>
<dbReference type="AlphaFoldDB" id="A0A0C2R676"/>
<keyword evidence="2" id="KW-1185">Reference proteome</keyword>
<proteinExistence type="predicted"/>
<dbReference type="NCBIfam" id="TIGR01563">
    <property type="entry name" value="gp16_SPP1"/>
    <property type="match status" value="1"/>
</dbReference>
<comment type="caution">
    <text evidence="1">The sequence shown here is derived from an EMBL/GenBank/DDBJ whole genome shotgun (WGS) entry which is preliminary data.</text>
</comment>
<protein>
    <recommendedName>
        <fullName evidence="3">Phage head-tail adapter protein</fullName>
    </recommendedName>
</protein>
<dbReference type="Proteomes" id="UP000031938">
    <property type="component" value="Unassembled WGS sequence"/>
</dbReference>
<dbReference type="Pfam" id="PF05521">
    <property type="entry name" value="Phage_HCP"/>
    <property type="match status" value="1"/>
</dbReference>
<evidence type="ECO:0008006" key="3">
    <source>
        <dbReference type="Google" id="ProtNLM"/>
    </source>
</evidence>
<evidence type="ECO:0000313" key="1">
    <source>
        <dbReference type="EMBL" id="KIL45760.1"/>
    </source>
</evidence>
<dbReference type="InterPro" id="IPR008767">
    <property type="entry name" value="Phage_SPP1_head-tail_adaptor"/>
</dbReference>
<dbReference type="PATRIC" id="fig|889306.3.peg.2125"/>
<dbReference type="EMBL" id="JXRP01000017">
    <property type="protein sequence ID" value="KIL45760.1"/>
    <property type="molecule type" value="Genomic_DNA"/>
</dbReference>
<reference evidence="1 2" key="1">
    <citation type="submission" date="2015-01" db="EMBL/GenBank/DDBJ databases">
        <title>Genome sequencing of Jeotgalibacillus soli.</title>
        <authorList>
            <person name="Goh K.M."/>
            <person name="Chan K.-G."/>
            <person name="Yaakop A.S."/>
            <person name="Ee R."/>
            <person name="Gan H.M."/>
            <person name="Chan C.S."/>
        </authorList>
    </citation>
    <scope>NUCLEOTIDE SEQUENCE [LARGE SCALE GENOMIC DNA]</scope>
    <source>
        <strain evidence="1 2">P9</strain>
    </source>
</reference>
<dbReference type="Gene3D" id="2.40.10.270">
    <property type="entry name" value="Bacteriophage SPP1 head-tail adaptor protein"/>
    <property type="match status" value="1"/>
</dbReference>
<dbReference type="RefSeq" id="WP_041088499.1">
    <property type="nucleotide sequence ID" value="NZ_JXRP01000017.1"/>
</dbReference>